<proteinExistence type="predicted"/>
<reference evidence="1 2" key="1">
    <citation type="submission" date="2014-08" db="EMBL/GenBank/DDBJ databases">
        <title>Whole genome shotgun sequence of Rhizobium rubi NBRC 13261.</title>
        <authorList>
            <person name="Katano-Makiyama Y."/>
            <person name="Hosoyama A."/>
            <person name="Hashimoto M."/>
            <person name="Hosoyama Y."/>
            <person name="Noguchi M."/>
            <person name="Tsuchikane K."/>
            <person name="Uohara A."/>
            <person name="Ohji S."/>
            <person name="Ichikawa N."/>
            <person name="Kimura A."/>
            <person name="Yamazoe A."/>
            <person name="Fujita N."/>
        </authorList>
    </citation>
    <scope>NUCLEOTIDE SEQUENCE [LARGE SCALE GENOMIC DNA]</scope>
    <source>
        <strain evidence="1 2">NBRC 13261</strain>
    </source>
</reference>
<organism evidence="1 2">
    <name type="scientific">Agrobacterium rubi TR3 = NBRC 13261</name>
    <dbReference type="NCBI Taxonomy" id="1368415"/>
    <lineage>
        <taxon>Bacteria</taxon>
        <taxon>Pseudomonadati</taxon>
        <taxon>Pseudomonadota</taxon>
        <taxon>Alphaproteobacteria</taxon>
        <taxon>Hyphomicrobiales</taxon>
        <taxon>Rhizobiaceae</taxon>
        <taxon>Rhizobium/Agrobacterium group</taxon>
        <taxon>Agrobacterium</taxon>
    </lineage>
</organism>
<protein>
    <submittedName>
        <fullName evidence="1">Uncharacterized protein</fullName>
    </submittedName>
</protein>
<gene>
    <name evidence="1" type="ORF">RRU01S_14_01510</name>
</gene>
<comment type="caution">
    <text evidence="1">The sequence shown here is derived from an EMBL/GenBank/DDBJ whole genome shotgun (WGS) entry which is preliminary data.</text>
</comment>
<evidence type="ECO:0000313" key="1">
    <source>
        <dbReference type="EMBL" id="GAK70928.1"/>
    </source>
</evidence>
<name>A0A081CW82_9HYPH</name>
<dbReference type="EMBL" id="BBJU01000014">
    <property type="protein sequence ID" value="GAK70928.1"/>
    <property type="molecule type" value="Genomic_DNA"/>
</dbReference>
<dbReference type="RefSeq" id="WP_045230483.1">
    <property type="nucleotide sequence ID" value="NZ_BBJU01000014.1"/>
</dbReference>
<accession>A0A081CW82</accession>
<dbReference type="AlphaFoldDB" id="A0A081CW82"/>
<sequence length="60" mass="6754">MWIEVTAVNNNQKFAINFDHVMQISPLAQGTLILRGGNERVHVMESYDYIVARLHAAAAK</sequence>
<dbReference type="OrthoDB" id="8395705at2"/>
<evidence type="ECO:0000313" key="2">
    <source>
        <dbReference type="Proteomes" id="UP000028701"/>
    </source>
</evidence>
<dbReference type="Proteomes" id="UP000028701">
    <property type="component" value="Unassembled WGS sequence"/>
</dbReference>